<evidence type="ECO:0000313" key="1">
    <source>
        <dbReference type="EnsemblPlants" id="MELO3C029202.2.1"/>
    </source>
</evidence>
<accession>A0A9I9E605</accession>
<sequence>MSKLHSGCSKPYSVEETKNFASNILPSCFCMFHNSSRSCQHKESKLSRREQPSNPTFNFLNTHVKTRINNPTFVQPIVEFKNNFSRSMIIDKLKFTNITMLLQTRRNLMITLEDNMIMTCCFPWLFALYMLLRPSSKDQLSPSFQIKTSKDF</sequence>
<proteinExistence type="predicted"/>
<dbReference type="EnsemblPlants" id="MELO3C029202.2.1">
    <property type="protein sequence ID" value="MELO3C029202.2.1"/>
    <property type="gene ID" value="MELO3C029202.2"/>
</dbReference>
<protein>
    <submittedName>
        <fullName evidence="1">Uncharacterized protein</fullName>
    </submittedName>
</protein>
<dbReference type="Gramene" id="MELO3C029202.2.1">
    <property type="protein sequence ID" value="MELO3C029202.2.1"/>
    <property type="gene ID" value="MELO3C029202.2"/>
</dbReference>
<reference evidence="1" key="1">
    <citation type="submission" date="2023-03" db="UniProtKB">
        <authorList>
            <consortium name="EnsemblPlants"/>
        </authorList>
    </citation>
    <scope>IDENTIFICATION</scope>
</reference>
<dbReference type="AlphaFoldDB" id="A0A9I9E605"/>
<name>A0A9I9E605_CUCME</name>
<organism evidence="1">
    <name type="scientific">Cucumis melo</name>
    <name type="common">Muskmelon</name>
    <dbReference type="NCBI Taxonomy" id="3656"/>
    <lineage>
        <taxon>Eukaryota</taxon>
        <taxon>Viridiplantae</taxon>
        <taxon>Streptophyta</taxon>
        <taxon>Embryophyta</taxon>
        <taxon>Tracheophyta</taxon>
        <taxon>Spermatophyta</taxon>
        <taxon>Magnoliopsida</taxon>
        <taxon>eudicotyledons</taxon>
        <taxon>Gunneridae</taxon>
        <taxon>Pentapetalae</taxon>
        <taxon>rosids</taxon>
        <taxon>fabids</taxon>
        <taxon>Cucurbitales</taxon>
        <taxon>Cucurbitaceae</taxon>
        <taxon>Benincaseae</taxon>
        <taxon>Cucumis</taxon>
    </lineage>
</organism>